<evidence type="ECO:0000313" key="4">
    <source>
        <dbReference type="Proteomes" id="UP001457282"/>
    </source>
</evidence>
<proteinExistence type="predicted"/>
<feature type="compositionally biased region" description="Basic residues" evidence="1">
    <location>
        <begin position="1"/>
        <end position="13"/>
    </location>
</feature>
<dbReference type="InterPro" id="IPR005162">
    <property type="entry name" value="Retrotrans_gag_dom"/>
</dbReference>
<dbReference type="PANTHER" id="PTHR33223:SF11">
    <property type="entry name" value="ELEMENT PROTEIN, PUTATIVE-RELATED"/>
    <property type="match status" value="1"/>
</dbReference>
<reference evidence="3 4" key="1">
    <citation type="journal article" date="2023" name="G3 (Bethesda)">
        <title>A chromosome-length genome assembly and annotation of blackberry (Rubus argutus, cv. 'Hillquist').</title>
        <authorList>
            <person name="Bruna T."/>
            <person name="Aryal R."/>
            <person name="Dudchenko O."/>
            <person name="Sargent D.J."/>
            <person name="Mead D."/>
            <person name="Buti M."/>
            <person name="Cavallini A."/>
            <person name="Hytonen T."/>
            <person name="Andres J."/>
            <person name="Pham M."/>
            <person name="Weisz D."/>
            <person name="Mascagni F."/>
            <person name="Usai G."/>
            <person name="Natali L."/>
            <person name="Bassil N."/>
            <person name="Fernandez G.E."/>
            <person name="Lomsadze A."/>
            <person name="Armour M."/>
            <person name="Olukolu B."/>
            <person name="Poorten T."/>
            <person name="Britton C."/>
            <person name="Davik J."/>
            <person name="Ashrafi H."/>
            <person name="Aiden E.L."/>
            <person name="Borodovsky M."/>
            <person name="Worthington M."/>
        </authorList>
    </citation>
    <scope>NUCLEOTIDE SEQUENCE [LARGE SCALE GENOMIC DNA]</scope>
    <source>
        <strain evidence="3">PI 553951</strain>
    </source>
</reference>
<dbReference type="PANTHER" id="PTHR33223">
    <property type="entry name" value="CCHC-TYPE DOMAIN-CONTAINING PROTEIN"/>
    <property type="match status" value="1"/>
</dbReference>
<feature type="compositionally biased region" description="Polar residues" evidence="1">
    <location>
        <begin position="381"/>
        <end position="400"/>
    </location>
</feature>
<evidence type="ECO:0000259" key="2">
    <source>
        <dbReference type="Pfam" id="PF03732"/>
    </source>
</evidence>
<dbReference type="Proteomes" id="UP001457282">
    <property type="component" value="Unassembled WGS sequence"/>
</dbReference>
<feature type="compositionally biased region" description="Polar residues" evidence="1">
    <location>
        <begin position="17"/>
        <end position="34"/>
    </location>
</feature>
<sequence>MRYRNKLGRFSRKPKSETLSKNLFGSPGSSTSSVKMEGPHEIEQENQNNVLNLLPPPPPPARTLQTYLHPARNTIPSCILLPPNMPNIDFRPGMVQILPEFHGLENENPYVHVRAFEEAVIVFYNQIQGMDFVKLKFFPFSLKGKAKAWLYSLGARSIGSWAEMTEAFLNEYFPNHKTMALKKKIANFAQNENESLYQTWKRFKELLSSCPHHGFETWWQASYFYEGLLPRDRQFIESMCNGNFMKKDPDEAIEFLNEIAEKAHQWSGPSQLESTDCSKPSTSSTAKGIYQLKDEDYWKMKYESLMADLNLNKTGHQSNCNQVCEFCYEIGHSSQTCPALQVISQPQVAAVGNFQRPYNSYPEAYNQAPRNQPNFRWRNEPNPQVSAPNPQFSAPNAFNSKPSLSDTLQAFMQEQQKQNEKYHSLFGQLVEENKEIKNQISKLTNSLTINEKGKFPSSTEPNPKGINSLETFEHADSITLKSGKIIENTLPAKKVEKSKSKEKVDVSKETEIAKKYHVPAPFPKALLPLKKENKNAEILDLFKQVKINIPLLDAIK</sequence>
<dbReference type="Pfam" id="PF03732">
    <property type="entry name" value="Retrotrans_gag"/>
    <property type="match status" value="1"/>
</dbReference>
<accession>A0AAW1WEE3</accession>
<feature type="region of interest" description="Disordered" evidence="1">
    <location>
        <begin position="1"/>
        <end position="40"/>
    </location>
</feature>
<organism evidence="3 4">
    <name type="scientific">Rubus argutus</name>
    <name type="common">Southern blackberry</name>
    <dbReference type="NCBI Taxonomy" id="59490"/>
    <lineage>
        <taxon>Eukaryota</taxon>
        <taxon>Viridiplantae</taxon>
        <taxon>Streptophyta</taxon>
        <taxon>Embryophyta</taxon>
        <taxon>Tracheophyta</taxon>
        <taxon>Spermatophyta</taxon>
        <taxon>Magnoliopsida</taxon>
        <taxon>eudicotyledons</taxon>
        <taxon>Gunneridae</taxon>
        <taxon>Pentapetalae</taxon>
        <taxon>rosids</taxon>
        <taxon>fabids</taxon>
        <taxon>Rosales</taxon>
        <taxon>Rosaceae</taxon>
        <taxon>Rosoideae</taxon>
        <taxon>Rosoideae incertae sedis</taxon>
        <taxon>Rubus</taxon>
    </lineage>
</organism>
<gene>
    <name evidence="3" type="ORF">M0R45_030502</name>
</gene>
<keyword evidence="4" id="KW-1185">Reference proteome</keyword>
<feature type="region of interest" description="Disordered" evidence="1">
    <location>
        <begin position="366"/>
        <end position="400"/>
    </location>
</feature>
<protein>
    <recommendedName>
        <fullName evidence="2">Retrotransposon gag domain-containing protein</fullName>
    </recommendedName>
</protein>
<dbReference type="EMBL" id="JBEDUW010000006">
    <property type="protein sequence ID" value="KAK9922018.1"/>
    <property type="molecule type" value="Genomic_DNA"/>
</dbReference>
<evidence type="ECO:0000313" key="3">
    <source>
        <dbReference type="EMBL" id="KAK9922018.1"/>
    </source>
</evidence>
<comment type="caution">
    <text evidence="3">The sequence shown here is derived from an EMBL/GenBank/DDBJ whole genome shotgun (WGS) entry which is preliminary data.</text>
</comment>
<evidence type="ECO:0000256" key="1">
    <source>
        <dbReference type="SAM" id="MobiDB-lite"/>
    </source>
</evidence>
<name>A0AAW1WEE3_RUBAR</name>
<feature type="domain" description="Retrotransposon gag" evidence="2">
    <location>
        <begin position="136"/>
        <end position="229"/>
    </location>
</feature>
<dbReference type="AlphaFoldDB" id="A0AAW1WEE3"/>